<evidence type="ECO:0000313" key="2">
    <source>
        <dbReference type="EMBL" id="VDP25100.1"/>
    </source>
</evidence>
<keyword evidence="1" id="KW-1133">Transmembrane helix</keyword>
<protein>
    <submittedName>
        <fullName evidence="2 4">Uncharacterized protein</fullName>
    </submittedName>
</protein>
<keyword evidence="3" id="KW-1185">Reference proteome</keyword>
<evidence type="ECO:0000256" key="1">
    <source>
        <dbReference type="SAM" id="Phobius"/>
    </source>
</evidence>
<evidence type="ECO:0000313" key="3">
    <source>
        <dbReference type="Proteomes" id="UP000267606"/>
    </source>
</evidence>
<dbReference type="STRING" id="387005.A0A183I867"/>
<reference evidence="4" key="1">
    <citation type="submission" date="2016-06" db="UniProtKB">
        <authorList>
            <consortium name="WormBaseParasite"/>
        </authorList>
    </citation>
    <scope>IDENTIFICATION</scope>
</reference>
<reference evidence="2 3" key="2">
    <citation type="submission" date="2018-11" db="EMBL/GenBank/DDBJ databases">
        <authorList>
            <consortium name="Pathogen Informatics"/>
        </authorList>
    </citation>
    <scope>NUCLEOTIDE SEQUENCE [LARGE SCALE GENOMIC DNA]</scope>
</reference>
<dbReference type="AlphaFoldDB" id="A0A183I867"/>
<gene>
    <name evidence="2" type="ORF">OFLC_LOCUS15929</name>
</gene>
<name>A0A183I867_9BILA</name>
<accession>A0A183I867</accession>
<proteinExistence type="predicted"/>
<organism evidence="4">
    <name type="scientific">Onchocerca flexuosa</name>
    <dbReference type="NCBI Taxonomy" id="387005"/>
    <lineage>
        <taxon>Eukaryota</taxon>
        <taxon>Metazoa</taxon>
        <taxon>Ecdysozoa</taxon>
        <taxon>Nematoda</taxon>
        <taxon>Chromadorea</taxon>
        <taxon>Rhabditida</taxon>
        <taxon>Spirurina</taxon>
        <taxon>Spiruromorpha</taxon>
        <taxon>Filarioidea</taxon>
        <taxon>Onchocercidae</taxon>
        <taxon>Onchocerca</taxon>
    </lineage>
</organism>
<dbReference type="WBParaSite" id="OFLC_0001594201-mRNA-1">
    <property type="protein sequence ID" value="OFLC_0001594201-mRNA-1"/>
    <property type="gene ID" value="OFLC_0001594201"/>
</dbReference>
<feature type="transmembrane region" description="Helical" evidence="1">
    <location>
        <begin position="77"/>
        <end position="100"/>
    </location>
</feature>
<dbReference type="EMBL" id="UZAJ01043293">
    <property type="protein sequence ID" value="VDP25100.1"/>
    <property type="molecule type" value="Genomic_DNA"/>
</dbReference>
<sequence length="135" mass="15778">MQNIKEIPVDDTKDAYQLRAFSPLLKDETTEPTEKFSYTIAELERYKNDPFWKTMRSFIICYSKFGNSNRQMGQNMIWLLILQARFISQMAAVCLVLVIMDFDVSGCYSYRHSQPKLYSKNCTKLVAECCRISSK</sequence>
<keyword evidence="1" id="KW-0472">Membrane</keyword>
<dbReference type="Proteomes" id="UP000267606">
    <property type="component" value="Unassembled WGS sequence"/>
</dbReference>
<keyword evidence="1" id="KW-0812">Transmembrane</keyword>
<evidence type="ECO:0000313" key="4">
    <source>
        <dbReference type="WBParaSite" id="OFLC_0001594201-mRNA-1"/>
    </source>
</evidence>